<reference evidence="3" key="1">
    <citation type="journal article" date="2020" name="Stud. Mycol.">
        <title>101 Dothideomycetes genomes: a test case for predicting lifestyles and emergence of pathogens.</title>
        <authorList>
            <person name="Haridas S."/>
            <person name="Albert R."/>
            <person name="Binder M."/>
            <person name="Bloem J."/>
            <person name="Labutti K."/>
            <person name="Salamov A."/>
            <person name="Andreopoulos B."/>
            <person name="Baker S."/>
            <person name="Barry K."/>
            <person name="Bills G."/>
            <person name="Bluhm B."/>
            <person name="Cannon C."/>
            <person name="Castanera R."/>
            <person name="Culley D."/>
            <person name="Daum C."/>
            <person name="Ezra D."/>
            <person name="Gonzalez J."/>
            <person name="Henrissat B."/>
            <person name="Kuo A."/>
            <person name="Liang C."/>
            <person name="Lipzen A."/>
            <person name="Lutzoni F."/>
            <person name="Magnuson J."/>
            <person name="Mondo S."/>
            <person name="Nolan M."/>
            <person name="Ohm R."/>
            <person name="Pangilinan J."/>
            <person name="Park H.-J."/>
            <person name="Ramirez L."/>
            <person name="Alfaro M."/>
            <person name="Sun H."/>
            <person name="Tritt A."/>
            <person name="Yoshinaga Y."/>
            <person name="Zwiers L.-H."/>
            <person name="Turgeon B."/>
            <person name="Goodwin S."/>
            <person name="Spatafora J."/>
            <person name="Crous P."/>
            <person name="Grigoriev I."/>
        </authorList>
    </citation>
    <scope>NUCLEOTIDE SEQUENCE</scope>
    <source>
        <strain evidence="3">CBS 207.26</strain>
    </source>
</reference>
<name>A0A6A6DQR3_9PEZI</name>
<dbReference type="Proteomes" id="UP000800200">
    <property type="component" value="Unassembled WGS sequence"/>
</dbReference>
<dbReference type="EMBL" id="ML994656">
    <property type="protein sequence ID" value="KAF2180722.1"/>
    <property type="molecule type" value="Genomic_DNA"/>
</dbReference>
<sequence length="1377" mass="160799">MAAICRARVLSDLTGKTACDKPATSVDGRLCAFHSRQCQALYRGYKKRNAQLDALSESLPSYLAQSKTSLVVQEFKDIDDEAILRELHDYLFRKYNLIERVIRGRKLHHSHFFAIDNDYGHEKYLTQLQSEKHVIARALERLGKRGAVVTYKQKKWLKWVQQCQEDEEEQRENESRKVKLEALLFKRHRKEIDRHQREVQAKEERKRQEEFLEEAYNRRLSEMSEEDEDEWDPVQDVFGYERDNYVDLIKYFLMLKDQDESESSNGEAESVENNDATASKEPEKPVSKSAKKRAKKANAEEKKLATLQKSDSEGRGPKTIDMETKAQMRQRLRQPVKYERASGWYFAGSEGNMGIDSESPPLPDEEVAVLLEEIAEIKNLLFCRLLLSHAALLPIALEANSIEEFLDNGEVTQEHLRDLSLKLERPKLQDVRDACADFVRGENDEYEGNDADCGSEDGENAEDEEKGRISKKYELFPRKGRIPDKYQTKREEAARKKRLQSRQLLGPEEPEGILDFGRVTNESEYATKRMRIKICGRYMYNYPSEKALGRGGWFHFSIIAKDSDLYDAIELCRNWNEFFELNILCTHHYFPAAKWTIWVGDILRLQLLTLGFIPYFLSDKADRVTHHFQTGSRGMARRSHQIFEVRNFICGHIKRDDPVSRRFIQYLSMETFELMALVRDPKTGRVLIQPPEDELWLIREKSGWGRASRNEFRVISEVGPAFFEKMDNIRKWHFSFDEYYDVYVWDADPGRPYLLLQRKLEEVLMRALRVREHKDCFNLAAPILKTITKDPKTERARTIKPGEEVKSVWDSIETDAKIMSWSAETGEQLDGIMDTYKYTEADELEDAILFPEEATGEMKNNLFKENRSAMDEFERKPPFDIRRFANDLDTDDEVSDEDLDDIQSDDGDDQWDTEESSGDEDPSYDFNGNNDAEKAMDVLSKQYKAMTLATSTETDYFLNILRHPSAAFHIPPSIRNHPADLMATLRLSMMRLKEYNSSHAGMEADLIRHIDREKSKVFKKCWHMADFEPGARAKYAELVAMVKKMDDFVMSKITAGPFELCAYMRMARHFTEERRVVTDAFEAFAAVALFFDTDAFLESEHGQMFKDSMLFNQAERAKHLPDRRTHMSNKTIPKEFWSEWDHILRSNDREAGDHIEDIYPKEWGKAIRPLVIRLFKAGIICNSYAGEASGMAIAKAETNRPLDLYIDFRVRIPLSSIVSHLQDPTRFDRSKILSIAREFAKQFANARFAVLRLWSAPHFYPLMLGYEKRTMCSFLDDRGRVWNFRFIPKDMPYSEWSVHQQLSLRLEPYKVIFGSQVMVAKDLVLVMGKDEKDLRKLCEGVTWAIQTKPWRLEVDFWRSFLNVDFKFLEELHEKWLE</sequence>
<feature type="compositionally biased region" description="Polar residues" evidence="2">
    <location>
        <begin position="263"/>
        <end position="277"/>
    </location>
</feature>
<gene>
    <name evidence="3" type="ORF">K469DRAFT_692577</name>
</gene>
<feature type="compositionally biased region" description="Acidic residues" evidence="2">
    <location>
        <begin position="888"/>
        <end position="923"/>
    </location>
</feature>
<keyword evidence="4" id="KW-1185">Reference proteome</keyword>
<evidence type="ECO:0000256" key="2">
    <source>
        <dbReference type="SAM" id="MobiDB-lite"/>
    </source>
</evidence>
<evidence type="ECO:0000256" key="1">
    <source>
        <dbReference type="SAM" id="Coils"/>
    </source>
</evidence>
<protein>
    <submittedName>
        <fullName evidence="3">Uncharacterized protein</fullName>
    </submittedName>
</protein>
<feature type="region of interest" description="Disordered" evidence="2">
    <location>
        <begin position="446"/>
        <end position="467"/>
    </location>
</feature>
<feature type="region of interest" description="Disordered" evidence="2">
    <location>
        <begin position="886"/>
        <end position="931"/>
    </location>
</feature>
<accession>A0A6A6DQR3</accession>
<evidence type="ECO:0000313" key="3">
    <source>
        <dbReference type="EMBL" id="KAF2180722.1"/>
    </source>
</evidence>
<evidence type="ECO:0000313" key="4">
    <source>
        <dbReference type="Proteomes" id="UP000800200"/>
    </source>
</evidence>
<feature type="compositionally biased region" description="Basic and acidic residues" evidence="2">
    <location>
        <begin position="297"/>
        <end position="326"/>
    </location>
</feature>
<proteinExistence type="predicted"/>
<organism evidence="3 4">
    <name type="scientific">Zopfia rhizophila CBS 207.26</name>
    <dbReference type="NCBI Taxonomy" id="1314779"/>
    <lineage>
        <taxon>Eukaryota</taxon>
        <taxon>Fungi</taxon>
        <taxon>Dikarya</taxon>
        <taxon>Ascomycota</taxon>
        <taxon>Pezizomycotina</taxon>
        <taxon>Dothideomycetes</taxon>
        <taxon>Dothideomycetes incertae sedis</taxon>
        <taxon>Zopfiaceae</taxon>
        <taxon>Zopfia</taxon>
    </lineage>
</organism>
<dbReference type="OrthoDB" id="5326588at2759"/>
<keyword evidence="1" id="KW-0175">Coiled coil</keyword>
<feature type="compositionally biased region" description="Acidic residues" evidence="2">
    <location>
        <begin position="446"/>
        <end position="464"/>
    </location>
</feature>
<feature type="region of interest" description="Disordered" evidence="2">
    <location>
        <begin position="261"/>
        <end position="333"/>
    </location>
</feature>
<feature type="coiled-coil region" evidence="1">
    <location>
        <begin position="185"/>
        <end position="212"/>
    </location>
</feature>